<dbReference type="PRINTS" id="PR00792">
    <property type="entry name" value="PEPSIN"/>
</dbReference>
<comment type="subcellular location">
    <subcellularLocation>
        <location evidence="1">Cell membrane</location>
    </subcellularLocation>
</comment>
<dbReference type="PANTHER" id="PTHR47966">
    <property type="entry name" value="BETA-SITE APP-CLEAVING ENZYME, ISOFORM A-RELATED"/>
    <property type="match status" value="1"/>
</dbReference>
<reference evidence="16" key="1">
    <citation type="submission" date="2021-07" db="EMBL/GenBank/DDBJ databases">
        <authorList>
            <person name="Durling M."/>
        </authorList>
    </citation>
    <scope>NUCLEOTIDE SEQUENCE</scope>
</reference>
<evidence type="ECO:0000256" key="10">
    <source>
        <dbReference type="ARBA" id="ARBA00023288"/>
    </source>
</evidence>
<dbReference type="GO" id="GO:0004190">
    <property type="term" value="F:aspartic-type endopeptidase activity"/>
    <property type="evidence" value="ECO:0007669"/>
    <property type="project" value="UniProtKB-KW"/>
</dbReference>
<comment type="caution">
    <text evidence="16">The sequence shown here is derived from an EMBL/GenBank/DDBJ whole genome shotgun (WGS) entry which is preliminary data.</text>
</comment>
<feature type="compositionally biased region" description="Low complexity" evidence="13">
    <location>
        <begin position="434"/>
        <end position="465"/>
    </location>
</feature>
<dbReference type="FunFam" id="2.40.70.10:FF:000085">
    <property type="entry name" value="Aspartic-type endopeptidase (CtsD), putative"/>
    <property type="match status" value="1"/>
</dbReference>
<dbReference type="PANTHER" id="PTHR47966:SF75">
    <property type="entry name" value="ENDOPEPTIDASE (CTSD), PUTATIVE (AFU_ORTHOLOGUE AFUA_4G07040)-RELATED"/>
    <property type="match status" value="1"/>
</dbReference>
<feature type="chain" id="PRO_5040295775" description="Peptidase A1 domain-containing protein" evidence="14">
    <location>
        <begin position="20"/>
        <end position="558"/>
    </location>
</feature>
<feature type="active site" evidence="11">
    <location>
        <position position="322"/>
    </location>
</feature>
<dbReference type="AlphaFoldDB" id="A0A9N9PNL5"/>
<dbReference type="Proteomes" id="UP000696280">
    <property type="component" value="Unassembled WGS sequence"/>
</dbReference>
<dbReference type="SUPFAM" id="SSF50630">
    <property type="entry name" value="Acid proteases"/>
    <property type="match status" value="1"/>
</dbReference>
<comment type="similarity">
    <text evidence="2">Belongs to the peptidase A1 family.</text>
</comment>
<evidence type="ECO:0000256" key="5">
    <source>
        <dbReference type="ARBA" id="ARBA00022729"/>
    </source>
</evidence>
<keyword evidence="5 14" id="KW-0732">Signal</keyword>
<keyword evidence="8" id="KW-0472">Membrane</keyword>
<keyword evidence="17" id="KW-1185">Reference proteome</keyword>
<dbReference type="GO" id="GO:0006508">
    <property type="term" value="P:proteolysis"/>
    <property type="evidence" value="ECO:0007669"/>
    <property type="project" value="UniProtKB-KW"/>
</dbReference>
<evidence type="ECO:0000256" key="4">
    <source>
        <dbReference type="ARBA" id="ARBA00022670"/>
    </source>
</evidence>
<keyword evidence="9" id="KW-0325">Glycoprotein</keyword>
<evidence type="ECO:0000256" key="11">
    <source>
        <dbReference type="PIRSR" id="PIRSR601461-1"/>
    </source>
</evidence>
<evidence type="ECO:0000256" key="12">
    <source>
        <dbReference type="PIRSR" id="PIRSR601461-2"/>
    </source>
</evidence>
<dbReference type="Gene3D" id="2.40.70.10">
    <property type="entry name" value="Acid Proteases"/>
    <property type="match status" value="2"/>
</dbReference>
<keyword evidence="6" id="KW-0064">Aspartyl protease</keyword>
<dbReference type="EMBL" id="CAJVRL010000025">
    <property type="protein sequence ID" value="CAG8949823.1"/>
    <property type="molecule type" value="Genomic_DNA"/>
</dbReference>
<evidence type="ECO:0000256" key="1">
    <source>
        <dbReference type="ARBA" id="ARBA00004236"/>
    </source>
</evidence>
<accession>A0A9N9PNL5</accession>
<evidence type="ECO:0000313" key="17">
    <source>
        <dbReference type="Proteomes" id="UP000696280"/>
    </source>
</evidence>
<evidence type="ECO:0000256" key="9">
    <source>
        <dbReference type="ARBA" id="ARBA00023180"/>
    </source>
</evidence>
<keyword evidence="7" id="KW-0378">Hydrolase</keyword>
<sequence length="558" mass="58293">MLFVKSIVSAVTLASTTHAFFPYMPEWRCTLDKDCTPAKRSISSDAQPLLTMRVVQRTPESNLAKDVHIKDLANSLKKKYSGRHSIRTGEIDKRANSYKVVPPAIPSQPNSMGVYQDGTDYSYFVQASLGSDGTPVYFLLDTGAGTSWVMGPSCNTDSCRNHNSFGGANSKTFKDLNIPFSIHYGSGNVNGTMGEDTIAMAGFKITTSLGIASYASDDFNNFPIDGILGLSLAKGNTPHFWESLAASKALKANLFGLHINRNADGPNDGVITFGDVDTTRFTGDIKYYPIAGNTESDWALALGNVGIGNSQAGITGRVAYIDTGTSFIFGPPEDVKKLHALVPGASSSDGSTWTVPCDTKSSASVTFGTDTYNISPKDWVSPVVDGVCTSNIYGVSVVDEKSWLIGDTFLKNVYSVFDYDKTRLGFAAKASGSASASSTGQLTSSSIASESTSTIAPIPSTSTAPNTGPTAGPLPLETQSNASSTDVSGTTTATQSGSTASVSETSATSPTSQNGGVTPAAAESSSTDTPKKSGAARSIADFPSTIFAIGAVVVMLLV</sequence>
<evidence type="ECO:0000256" key="2">
    <source>
        <dbReference type="ARBA" id="ARBA00007447"/>
    </source>
</evidence>
<keyword evidence="4" id="KW-0645">Protease</keyword>
<gene>
    <name evidence="16" type="ORF">HYFRA_00004148</name>
</gene>
<feature type="domain" description="Peptidase A1" evidence="15">
    <location>
        <begin position="123"/>
        <end position="427"/>
    </location>
</feature>
<feature type="compositionally biased region" description="Low complexity" evidence="13">
    <location>
        <begin position="487"/>
        <end position="512"/>
    </location>
</feature>
<feature type="disulfide bond" evidence="12">
    <location>
        <begin position="154"/>
        <end position="159"/>
    </location>
</feature>
<evidence type="ECO:0000256" key="3">
    <source>
        <dbReference type="ARBA" id="ARBA00022475"/>
    </source>
</evidence>
<keyword evidence="12" id="KW-1015">Disulfide bond</keyword>
<dbReference type="InterPro" id="IPR033121">
    <property type="entry name" value="PEPTIDASE_A1"/>
</dbReference>
<dbReference type="Pfam" id="PF00026">
    <property type="entry name" value="Asp"/>
    <property type="match status" value="1"/>
</dbReference>
<evidence type="ECO:0000256" key="6">
    <source>
        <dbReference type="ARBA" id="ARBA00022750"/>
    </source>
</evidence>
<dbReference type="FunFam" id="2.40.70.10:FF:000060">
    <property type="entry name" value="Aspartic-type endopeptidase ctsD"/>
    <property type="match status" value="1"/>
</dbReference>
<protein>
    <recommendedName>
        <fullName evidence="15">Peptidase A1 domain-containing protein</fullName>
    </recommendedName>
</protein>
<name>A0A9N9PNL5_9HELO</name>
<feature type="disulfide bond" evidence="12">
    <location>
        <begin position="357"/>
        <end position="388"/>
    </location>
</feature>
<dbReference type="PROSITE" id="PS51767">
    <property type="entry name" value="PEPTIDASE_A1"/>
    <property type="match status" value="1"/>
</dbReference>
<dbReference type="InterPro" id="IPR001461">
    <property type="entry name" value="Aspartic_peptidase_A1"/>
</dbReference>
<keyword evidence="10" id="KW-0449">Lipoprotein</keyword>
<dbReference type="GO" id="GO:0005886">
    <property type="term" value="C:plasma membrane"/>
    <property type="evidence" value="ECO:0007669"/>
    <property type="project" value="UniProtKB-SubCell"/>
</dbReference>
<evidence type="ECO:0000259" key="15">
    <source>
        <dbReference type="PROSITE" id="PS51767"/>
    </source>
</evidence>
<evidence type="ECO:0000256" key="13">
    <source>
        <dbReference type="SAM" id="MobiDB-lite"/>
    </source>
</evidence>
<dbReference type="InterPro" id="IPR034164">
    <property type="entry name" value="Pepsin-like_dom"/>
</dbReference>
<evidence type="ECO:0000313" key="16">
    <source>
        <dbReference type="EMBL" id="CAG8949823.1"/>
    </source>
</evidence>
<evidence type="ECO:0000256" key="8">
    <source>
        <dbReference type="ARBA" id="ARBA00023136"/>
    </source>
</evidence>
<dbReference type="OrthoDB" id="660550at2759"/>
<dbReference type="InterPro" id="IPR021109">
    <property type="entry name" value="Peptidase_aspartic_dom_sf"/>
</dbReference>
<feature type="active site" evidence="11">
    <location>
        <position position="141"/>
    </location>
</feature>
<feature type="region of interest" description="Disordered" evidence="13">
    <location>
        <begin position="434"/>
        <end position="536"/>
    </location>
</feature>
<proteinExistence type="inferred from homology"/>
<dbReference type="CDD" id="cd05471">
    <property type="entry name" value="pepsin_like"/>
    <property type="match status" value="1"/>
</dbReference>
<organism evidence="16 17">
    <name type="scientific">Hymenoscyphus fraxineus</name>
    <dbReference type="NCBI Taxonomy" id="746836"/>
    <lineage>
        <taxon>Eukaryota</taxon>
        <taxon>Fungi</taxon>
        <taxon>Dikarya</taxon>
        <taxon>Ascomycota</taxon>
        <taxon>Pezizomycotina</taxon>
        <taxon>Leotiomycetes</taxon>
        <taxon>Helotiales</taxon>
        <taxon>Helotiaceae</taxon>
        <taxon>Hymenoscyphus</taxon>
    </lineage>
</organism>
<feature type="signal peptide" evidence="14">
    <location>
        <begin position="1"/>
        <end position="19"/>
    </location>
</feature>
<feature type="compositionally biased region" description="Polar residues" evidence="13">
    <location>
        <begin position="477"/>
        <end position="486"/>
    </location>
</feature>
<keyword evidence="3" id="KW-1003">Cell membrane</keyword>
<evidence type="ECO:0000256" key="14">
    <source>
        <dbReference type="SAM" id="SignalP"/>
    </source>
</evidence>
<evidence type="ECO:0000256" key="7">
    <source>
        <dbReference type="ARBA" id="ARBA00022801"/>
    </source>
</evidence>